<dbReference type="RefSeq" id="WP_316738622.1">
    <property type="nucleotide sequence ID" value="NZ_JARAKF010000005.1"/>
</dbReference>
<protein>
    <submittedName>
        <fullName evidence="1">Uncharacterized protein</fullName>
    </submittedName>
</protein>
<proteinExistence type="predicted"/>
<evidence type="ECO:0000313" key="2">
    <source>
        <dbReference type="Proteomes" id="UP001257627"/>
    </source>
</evidence>
<keyword evidence="1" id="KW-0614">Plasmid</keyword>
<dbReference type="EMBL" id="JARAKF010000005">
    <property type="protein sequence ID" value="MDU9001691.1"/>
    <property type="molecule type" value="Genomic_DNA"/>
</dbReference>
<keyword evidence="2" id="KW-1185">Reference proteome</keyword>
<organism evidence="1 2">
    <name type="scientific">Streptomyces mirabilis</name>
    <dbReference type="NCBI Taxonomy" id="68239"/>
    <lineage>
        <taxon>Bacteria</taxon>
        <taxon>Bacillati</taxon>
        <taxon>Actinomycetota</taxon>
        <taxon>Actinomycetes</taxon>
        <taxon>Kitasatosporales</taxon>
        <taxon>Streptomycetaceae</taxon>
        <taxon>Streptomyces</taxon>
    </lineage>
</organism>
<name>A0ABU3V688_9ACTN</name>
<evidence type="ECO:0000313" key="1">
    <source>
        <dbReference type="EMBL" id="MDU9001691.1"/>
    </source>
</evidence>
<reference evidence="1 2" key="1">
    <citation type="submission" date="2023-02" db="EMBL/GenBank/DDBJ databases">
        <authorList>
            <person name="Maleckis M."/>
        </authorList>
    </citation>
    <scope>NUCLEOTIDE SEQUENCE [LARGE SCALE GENOMIC DNA]</scope>
    <source>
        <strain evidence="1 2">P8-A2</strain>
        <plasmid evidence="1">unnamed3</plasmid>
    </source>
</reference>
<geneLocation type="plasmid" evidence="1">
    <name>unnamed3</name>
</geneLocation>
<sequence length="114" mass="12608">MSSTEPVGLLQVEIMYERPSAHRVVCHARCISLGRSVFPGDSVLPVDSPPDDGTPPARVLRMYREPFGEFTELTPGWSTVVELEGMDLSWVQPMAKLRVVPPATGTDQEQEQVD</sequence>
<comment type="caution">
    <text evidence="1">The sequence shown here is derived from an EMBL/GenBank/DDBJ whole genome shotgun (WGS) entry which is preliminary data.</text>
</comment>
<gene>
    <name evidence="1" type="ORF">PU648_57725</name>
</gene>
<dbReference type="Proteomes" id="UP001257627">
    <property type="component" value="Unassembled WGS sequence"/>
</dbReference>
<accession>A0ABU3V688</accession>